<evidence type="ECO:0000256" key="2">
    <source>
        <dbReference type="ARBA" id="ARBA00022670"/>
    </source>
</evidence>
<keyword evidence="4 9" id="KW-0378">Hydrolase</keyword>
<dbReference type="GO" id="GO:0008270">
    <property type="term" value="F:zinc ion binding"/>
    <property type="evidence" value="ECO:0007669"/>
    <property type="project" value="UniProtKB-UniRule"/>
</dbReference>
<evidence type="ECO:0000256" key="5">
    <source>
        <dbReference type="ARBA" id="ARBA00022833"/>
    </source>
</evidence>
<keyword evidence="6 9" id="KW-0224">Dipeptidase</keyword>
<dbReference type="InterPro" id="IPR009045">
    <property type="entry name" value="Zn_M74/Hedgehog-like"/>
</dbReference>
<dbReference type="GO" id="GO:0008237">
    <property type="term" value="F:metallopeptidase activity"/>
    <property type="evidence" value="ECO:0007669"/>
    <property type="project" value="UniProtKB-KW"/>
</dbReference>
<dbReference type="AlphaFoldDB" id="A0A4R1BJJ4"/>
<dbReference type="EMBL" id="SJZI01000008">
    <property type="protein sequence ID" value="TCJ17417.1"/>
    <property type="molecule type" value="Genomic_DNA"/>
</dbReference>
<evidence type="ECO:0000256" key="6">
    <source>
        <dbReference type="ARBA" id="ARBA00022997"/>
    </source>
</evidence>
<evidence type="ECO:0000256" key="9">
    <source>
        <dbReference type="HAMAP-Rule" id="MF_01924"/>
    </source>
</evidence>
<keyword evidence="5 9" id="KW-0862">Zinc</keyword>
<keyword evidence="7 9" id="KW-0482">Metalloprotease</keyword>
<keyword evidence="11" id="KW-1185">Reference proteome</keyword>
<accession>A0A4R1BJJ4</accession>
<evidence type="ECO:0000256" key="3">
    <source>
        <dbReference type="ARBA" id="ARBA00022723"/>
    </source>
</evidence>
<dbReference type="GO" id="GO:0071555">
    <property type="term" value="P:cell wall organization"/>
    <property type="evidence" value="ECO:0007669"/>
    <property type="project" value="UniProtKB-KW"/>
</dbReference>
<organism evidence="10 11">
    <name type="scientific">Flaviaesturariibacter flavus</name>
    <dbReference type="NCBI Taxonomy" id="2502780"/>
    <lineage>
        <taxon>Bacteria</taxon>
        <taxon>Pseudomonadati</taxon>
        <taxon>Bacteroidota</taxon>
        <taxon>Chitinophagia</taxon>
        <taxon>Chitinophagales</taxon>
        <taxon>Chitinophagaceae</taxon>
        <taxon>Flaviaestuariibacter</taxon>
    </lineage>
</organism>
<keyword evidence="3 9" id="KW-0479">Metal-binding</keyword>
<dbReference type="OrthoDB" id="9801430at2"/>
<proteinExistence type="inferred from homology"/>
<comment type="function">
    <text evidence="9">Catalyzes hydrolysis of the D-alanyl-D-alanine dipeptide.</text>
</comment>
<evidence type="ECO:0000256" key="8">
    <source>
        <dbReference type="ARBA" id="ARBA00023316"/>
    </source>
</evidence>
<protein>
    <recommendedName>
        <fullName evidence="9">D-alanyl-D-alanine dipeptidase</fullName>
        <shortName evidence="9">D-Ala-D-Ala dipeptidase</shortName>
        <ecNumber evidence="9">3.4.13.22</ecNumber>
    </recommendedName>
</protein>
<comment type="cofactor">
    <cofactor evidence="9">
        <name>Zn(2+)</name>
        <dbReference type="ChEBI" id="CHEBI:29105"/>
    </cofactor>
    <text evidence="9">Binds 1 zinc ion per subunit.</text>
</comment>
<dbReference type="GO" id="GO:0160237">
    <property type="term" value="F:D-Ala-D-Ala dipeptidase activity"/>
    <property type="evidence" value="ECO:0007669"/>
    <property type="project" value="UniProtKB-EC"/>
</dbReference>
<reference evidence="10 11" key="1">
    <citation type="submission" date="2019-03" db="EMBL/GenBank/DDBJ databases">
        <authorList>
            <person name="Kim M.K.M."/>
        </authorList>
    </citation>
    <scope>NUCLEOTIDE SEQUENCE [LARGE SCALE GENOMIC DNA]</scope>
    <source>
        <strain evidence="10 11">17J68-12</strain>
    </source>
</reference>
<comment type="caution">
    <text evidence="10">The sequence shown here is derived from an EMBL/GenBank/DDBJ whole genome shotgun (WGS) entry which is preliminary data.</text>
</comment>
<comment type="similarity">
    <text evidence="9">Belongs to the peptidase M15D family.</text>
</comment>
<dbReference type="Pfam" id="PF01427">
    <property type="entry name" value="Peptidase_M15"/>
    <property type="match status" value="1"/>
</dbReference>
<dbReference type="InterPro" id="IPR000755">
    <property type="entry name" value="A_A_dipeptidase"/>
</dbReference>
<feature type="binding site" evidence="9">
    <location>
        <position position="216"/>
    </location>
    <ligand>
        <name>Zn(2+)</name>
        <dbReference type="ChEBI" id="CHEBI:29105"/>
        <note>catalytic</note>
    </ligand>
</feature>
<evidence type="ECO:0000313" key="11">
    <source>
        <dbReference type="Proteomes" id="UP000295334"/>
    </source>
</evidence>
<comment type="catalytic activity">
    <reaction evidence="1 9">
        <text>D-alanyl-D-alanine + H2O = 2 D-alanine</text>
        <dbReference type="Rhea" id="RHEA:20661"/>
        <dbReference type="ChEBI" id="CHEBI:15377"/>
        <dbReference type="ChEBI" id="CHEBI:57416"/>
        <dbReference type="ChEBI" id="CHEBI:57822"/>
        <dbReference type="EC" id="3.4.13.22"/>
    </reaction>
</comment>
<dbReference type="HAMAP" id="MF_01924">
    <property type="entry name" value="A_A_dipeptidase"/>
    <property type="match status" value="1"/>
</dbReference>
<feature type="binding site" evidence="9">
    <location>
        <position position="155"/>
    </location>
    <ligand>
        <name>Zn(2+)</name>
        <dbReference type="ChEBI" id="CHEBI:29105"/>
        <note>catalytic</note>
    </ligand>
</feature>
<dbReference type="Gene3D" id="3.30.1380.10">
    <property type="match status" value="1"/>
</dbReference>
<evidence type="ECO:0000256" key="7">
    <source>
        <dbReference type="ARBA" id="ARBA00023049"/>
    </source>
</evidence>
<feature type="active site" description="Proton donor/acceptor" evidence="9">
    <location>
        <position position="213"/>
    </location>
</feature>
<feature type="site" description="Transition state stabilizer" evidence="9">
    <location>
        <position position="121"/>
    </location>
</feature>
<keyword evidence="2 9" id="KW-0645">Protease</keyword>
<dbReference type="PANTHER" id="PTHR43126:SF1">
    <property type="entry name" value="D-ALANYL-D-ALANINE DIPEPTIDASE"/>
    <property type="match status" value="1"/>
</dbReference>
<name>A0A4R1BJJ4_9BACT</name>
<keyword evidence="8" id="KW-0961">Cell wall biogenesis/degradation</keyword>
<dbReference type="Proteomes" id="UP000295334">
    <property type="component" value="Unassembled WGS sequence"/>
</dbReference>
<evidence type="ECO:0000256" key="4">
    <source>
        <dbReference type="ARBA" id="ARBA00022801"/>
    </source>
</evidence>
<feature type="binding site" evidence="9">
    <location>
        <position position="148"/>
    </location>
    <ligand>
        <name>Zn(2+)</name>
        <dbReference type="ChEBI" id="CHEBI:29105"/>
        <note>catalytic</note>
    </ligand>
</feature>
<dbReference type="EC" id="3.4.13.22" evidence="9"/>
<dbReference type="GO" id="GO:0006508">
    <property type="term" value="P:proteolysis"/>
    <property type="evidence" value="ECO:0007669"/>
    <property type="project" value="UniProtKB-KW"/>
</dbReference>
<dbReference type="SUPFAM" id="SSF55166">
    <property type="entry name" value="Hedgehog/DD-peptidase"/>
    <property type="match status" value="1"/>
</dbReference>
<sequence length="236" mass="26920">MNGSIMQRNKPGTCLAVAALLLTTMVPELSRAQNIRIVGKTKIYRNTVRQDSLKRMVELHTLSPGIRYDLRYATENNFTGRRLYPKGNRTFLRLLPARALASVQDSLRQQGIGLRIFDAYRPHAATRLMWELVHDERYVANPAKGSGHNRGLAVDLTLVDLKSGNELNMGTGFDNFSDSAHSDYRNLPDGVLANRRLLRGVMEAKGFSVLSTEWWHFYWPNDRDYEVLDLPFKALR</sequence>
<dbReference type="PANTHER" id="PTHR43126">
    <property type="entry name" value="D-ALANYL-D-ALANINE DIPEPTIDASE"/>
    <property type="match status" value="1"/>
</dbReference>
<dbReference type="CDD" id="cd14840">
    <property type="entry name" value="D-Ala-D-Ala_dipeptidase_Aad"/>
    <property type="match status" value="1"/>
</dbReference>
<gene>
    <name evidence="10" type="ORF">EPD60_04285</name>
</gene>
<evidence type="ECO:0000256" key="1">
    <source>
        <dbReference type="ARBA" id="ARBA00001362"/>
    </source>
</evidence>
<evidence type="ECO:0000313" key="10">
    <source>
        <dbReference type="EMBL" id="TCJ17417.1"/>
    </source>
</evidence>